<dbReference type="GO" id="GO:0080008">
    <property type="term" value="C:Cul4-RING E3 ubiquitin ligase complex"/>
    <property type="evidence" value="ECO:0007669"/>
    <property type="project" value="TreeGrafter"/>
</dbReference>
<dbReference type="InterPro" id="IPR033270">
    <property type="entry name" value="VPRBP/DCAF1"/>
</dbReference>
<dbReference type="Proteomes" id="UP000595437">
    <property type="component" value="Chromosome 20"/>
</dbReference>
<dbReference type="PANTHER" id="PTHR13129:SF4">
    <property type="entry name" value="DDB1- AND CUL4-ASSOCIATED FACTOR 1"/>
    <property type="match status" value="1"/>
</dbReference>
<proteinExistence type="predicted"/>
<reference evidence="5" key="1">
    <citation type="submission" date="2021-01" db="EMBL/GenBank/DDBJ databases">
        <title>Caligus Genome Assembly.</title>
        <authorList>
            <person name="Gallardo-Escarate C."/>
        </authorList>
    </citation>
    <scope>NUCLEOTIDE SEQUENCE [LARGE SCALE GENOMIC DNA]</scope>
</reference>
<dbReference type="EMBL" id="CP045909">
    <property type="protein sequence ID" value="QQP32495.1"/>
    <property type="molecule type" value="Genomic_DNA"/>
</dbReference>
<feature type="non-terminal residue" evidence="3">
    <location>
        <position position="97"/>
    </location>
</feature>
<keyword evidence="2" id="KW-0539">Nucleus</keyword>
<accession>A0A7T8GLM8</accession>
<dbReference type="PANTHER" id="PTHR13129">
    <property type="entry name" value="VPRBP PROTEIN-RELATED"/>
    <property type="match status" value="1"/>
</dbReference>
<organism evidence="3 5">
    <name type="scientific">Caligus rogercresseyi</name>
    <name type="common">Sea louse</name>
    <dbReference type="NCBI Taxonomy" id="217165"/>
    <lineage>
        <taxon>Eukaryota</taxon>
        <taxon>Metazoa</taxon>
        <taxon>Ecdysozoa</taxon>
        <taxon>Arthropoda</taxon>
        <taxon>Crustacea</taxon>
        <taxon>Multicrustacea</taxon>
        <taxon>Hexanauplia</taxon>
        <taxon>Copepoda</taxon>
        <taxon>Siphonostomatoida</taxon>
        <taxon>Caligidae</taxon>
        <taxon>Caligus</taxon>
    </lineage>
</organism>
<comment type="subcellular location">
    <subcellularLocation>
        <location evidence="1">Nucleus</location>
    </subcellularLocation>
</comment>
<dbReference type="OrthoDB" id="27563at2759"/>
<evidence type="ECO:0000313" key="5">
    <source>
        <dbReference type="Proteomes" id="UP000595437"/>
    </source>
</evidence>
<dbReference type="GO" id="GO:0016567">
    <property type="term" value="P:protein ubiquitination"/>
    <property type="evidence" value="ECO:0007669"/>
    <property type="project" value="InterPro"/>
</dbReference>
<sequence length="97" mass="11373">IIGTANEVAKIYDIERNKISNNYAKNRATFDPTDELVLNDGVLYDLRMSKEIRKLDKLNQNLSGYSIPTAWNREHTEVWDIRNFHLLKTVPHWISVM</sequence>
<reference evidence="3" key="2">
    <citation type="journal article" name="Sci. Data">
        <title>Chromosome-scale genome assembly of the sea louse Caligus rogercresseyi by SMRT sequencing and Hi-C analysis.</title>
        <authorList>
            <person name="Gallardo-Escarate C."/>
            <person name="Valenzuela-Munoz V."/>
            <person name="Nunez-Acuna G."/>
            <person name="Valenzuela-Miranda D."/>
            <person name="Goncalves A.T."/>
            <person name="Escobar-Sepulveda H."/>
            <person name="Liachko I."/>
            <person name="Nelson B."/>
            <person name="Roberts S."/>
            <person name="Warren W."/>
        </authorList>
    </citation>
    <scope>NUCLEOTIDE SEQUENCE</scope>
    <source>
        <tissue evidence="3">Whole tissue</tissue>
    </source>
</reference>
<dbReference type="AlphaFoldDB" id="A0A7T8GLM8"/>
<keyword evidence="5" id="KW-1185">Reference proteome</keyword>
<name>A0A7T8GLM8_CALRO</name>
<evidence type="ECO:0000256" key="1">
    <source>
        <dbReference type="ARBA" id="ARBA00004123"/>
    </source>
</evidence>
<dbReference type="EMBL" id="CP045908">
    <property type="protein sequence ID" value="QQP33141.1"/>
    <property type="molecule type" value="Genomic_DNA"/>
</dbReference>
<evidence type="ECO:0000256" key="2">
    <source>
        <dbReference type="ARBA" id="ARBA00023242"/>
    </source>
</evidence>
<protein>
    <submittedName>
        <fullName evidence="3">DDB1-and CUL4-associated factor 1</fullName>
    </submittedName>
</protein>
<dbReference type="Gene3D" id="2.130.10.10">
    <property type="entry name" value="YVTN repeat-like/Quinoprotein amine dehydrogenase"/>
    <property type="match status" value="1"/>
</dbReference>
<dbReference type="Proteomes" id="UP000595437">
    <property type="component" value="Chromosome 19"/>
</dbReference>
<dbReference type="GO" id="GO:0005634">
    <property type="term" value="C:nucleus"/>
    <property type="evidence" value="ECO:0007669"/>
    <property type="project" value="UniProtKB-SubCell"/>
</dbReference>
<dbReference type="InterPro" id="IPR015943">
    <property type="entry name" value="WD40/YVTN_repeat-like_dom_sf"/>
</dbReference>
<gene>
    <name evidence="4" type="ORF">FKW44_024421</name>
    <name evidence="3" type="ORF">FKW44_024823</name>
</gene>
<evidence type="ECO:0000313" key="3">
    <source>
        <dbReference type="EMBL" id="QQP32495.1"/>
    </source>
</evidence>
<evidence type="ECO:0000313" key="4">
    <source>
        <dbReference type="EMBL" id="QQP33141.1"/>
    </source>
</evidence>